<feature type="domain" description="F-box" evidence="1">
    <location>
        <begin position="34"/>
        <end position="84"/>
    </location>
</feature>
<dbReference type="Proteomes" id="UP001476247">
    <property type="component" value="Unassembled WGS sequence"/>
</dbReference>
<dbReference type="EMBL" id="BAABUJ010000009">
    <property type="protein sequence ID" value="GAA5798275.1"/>
    <property type="molecule type" value="Genomic_DNA"/>
</dbReference>
<dbReference type="Gene3D" id="1.20.1280.50">
    <property type="match status" value="1"/>
</dbReference>
<accession>A0ABP9XVD8</accession>
<dbReference type="Pfam" id="PF00646">
    <property type="entry name" value="F-box"/>
    <property type="match status" value="1"/>
</dbReference>
<evidence type="ECO:0000313" key="3">
    <source>
        <dbReference type="Proteomes" id="UP001476247"/>
    </source>
</evidence>
<dbReference type="SUPFAM" id="SSF81383">
    <property type="entry name" value="F-box domain"/>
    <property type="match status" value="1"/>
</dbReference>
<dbReference type="InterPro" id="IPR001810">
    <property type="entry name" value="F-box_dom"/>
</dbReference>
<keyword evidence="3" id="KW-1185">Reference proteome</keyword>
<organism evidence="2 3">
    <name type="scientific">Helicostylum pulchrum</name>
    <dbReference type="NCBI Taxonomy" id="562976"/>
    <lineage>
        <taxon>Eukaryota</taxon>
        <taxon>Fungi</taxon>
        <taxon>Fungi incertae sedis</taxon>
        <taxon>Mucoromycota</taxon>
        <taxon>Mucoromycotina</taxon>
        <taxon>Mucoromycetes</taxon>
        <taxon>Mucorales</taxon>
        <taxon>Mucorineae</taxon>
        <taxon>Mucoraceae</taxon>
        <taxon>Helicostylum</taxon>
    </lineage>
</organism>
<dbReference type="PROSITE" id="PS50181">
    <property type="entry name" value="FBOX"/>
    <property type="match status" value="1"/>
</dbReference>
<name>A0ABP9XVD8_9FUNG</name>
<reference evidence="2 3" key="1">
    <citation type="submission" date="2024-04" db="EMBL/GenBank/DDBJ databases">
        <title>genome sequences of Mucor flavus KT1a and Helicostylum pulchrum KT1b strains isolation_sourced from the surface of a dry-aged beef.</title>
        <authorList>
            <person name="Toyotome T."/>
            <person name="Hosono M."/>
            <person name="Torimaru M."/>
            <person name="Fukuda K."/>
            <person name="Mikami N."/>
        </authorList>
    </citation>
    <scope>NUCLEOTIDE SEQUENCE [LARGE SCALE GENOMIC DNA]</scope>
    <source>
        <strain evidence="2 3">KT1b</strain>
    </source>
</reference>
<protein>
    <recommendedName>
        <fullName evidence="1">F-box domain-containing protein</fullName>
    </recommendedName>
</protein>
<dbReference type="InterPro" id="IPR036047">
    <property type="entry name" value="F-box-like_dom_sf"/>
</dbReference>
<evidence type="ECO:0000313" key="2">
    <source>
        <dbReference type="EMBL" id="GAA5798275.1"/>
    </source>
</evidence>
<sequence length="377" mass="43446">MAIISSKIFKFNFTTCKTKKFAALDNRNNNNNICCHINTLPKELLGCIYQQLETTDCQDSFSLVCKSFHRIATNARSNAAWIVTRYGPRFAIYFAILSYPSKCTNQFIQYLINFGAQVPRYLIQVLIQVYGKPIDNLVKLSENRRRRSTFNTVDLDLFFLKAVQQLSFDGYACLINEGFKKYGKIDIHSNDLALFLSLVDNVFVSNDLIRNQTFFPAPLTTTNTNYKNVLKLAQVSPKLYDLIAPVFDFDPLARSSLWEAILLIFFDEAFRSTEPTQERQSQFDYIRTNIITHKGKHVRLVGPLTDQQIFCQAFATFFTKYPVGYCHEKTMNKLLRLLKAYVHPNFSIDIALKHMVQASIGRSDTIDSLDKFLKEKN</sequence>
<proteinExistence type="predicted"/>
<comment type="caution">
    <text evidence="2">The sequence shown here is derived from an EMBL/GenBank/DDBJ whole genome shotgun (WGS) entry which is preliminary data.</text>
</comment>
<evidence type="ECO:0000259" key="1">
    <source>
        <dbReference type="PROSITE" id="PS50181"/>
    </source>
</evidence>
<gene>
    <name evidence="2" type="ORF">HPULCUR_003675</name>
</gene>
<dbReference type="CDD" id="cd09917">
    <property type="entry name" value="F-box_SF"/>
    <property type="match status" value="1"/>
</dbReference>